<keyword evidence="5" id="KW-0378">Hydrolase</keyword>
<protein>
    <recommendedName>
        <fullName evidence="2 5">D-aminoacyl-tRNA deacylase</fullName>
        <ecNumber evidence="2 5">3.1.1.96</ecNumber>
    </recommendedName>
</protein>
<dbReference type="GeneID" id="34618750"/>
<dbReference type="PANTHER" id="PTHR10472:SF5">
    <property type="entry name" value="D-AMINOACYL-TRNA DEACYLASE 1"/>
    <property type="match status" value="1"/>
</dbReference>
<comment type="catalytic activity">
    <reaction evidence="3">
        <text>glycyl-tRNA(Ala) + H2O = tRNA(Ala) + glycine + H(+)</text>
        <dbReference type="Rhea" id="RHEA:53744"/>
        <dbReference type="Rhea" id="RHEA-COMP:9657"/>
        <dbReference type="Rhea" id="RHEA-COMP:13640"/>
        <dbReference type="ChEBI" id="CHEBI:15377"/>
        <dbReference type="ChEBI" id="CHEBI:15378"/>
        <dbReference type="ChEBI" id="CHEBI:57305"/>
        <dbReference type="ChEBI" id="CHEBI:78442"/>
        <dbReference type="ChEBI" id="CHEBI:78522"/>
        <dbReference type="EC" id="3.1.1.96"/>
    </reaction>
</comment>
<evidence type="ECO:0000256" key="3">
    <source>
        <dbReference type="ARBA" id="ARBA00047676"/>
    </source>
</evidence>
<organism evidence="6 7">
    <name type="scientific">Cyclospora cayetanensis</name>
    <dbReference type="NCBI Taxonomy" id="88456"/>
    <lineage>
        <taxon>Eukaryota</taxon>
        <taxon>Sar</taxon>
        <taxon>Alveolata</taxon>
        <taxon>Apicomplexa</taxon>
        <taxon>Conoidasida</taxon>
        <taxon>Coccidia</taxon>
        <taxon>Eucoccidiorida</taxon>
        <taxon>Eimeriorina</taxon>
        <taxon>Eimeriidae</taxon>
        <taxon>Cyclospora</taxon>
    </lineage>
</organism>
<evidence type="ECO:0000313" key="6">
    <source>
        <dbReference type="EMBL" id="OEH79716.1"/>
    </source>
</evidence>
<evidence type="ECO:0000256" key="2">
    <source>
        <dbReference type="ARBA" id="ARBA00013056"/>
    </source>
</evidence>
<keyword evidence="6" id="KW-0030">Aminoacyl-tRNA synthetase</keyword>
<evidence type="ECO:0000256" key="4">
    <source>
        <dbReference type="ARBA" id="ARBA00048018"/>
    </source>
</evidence>
<dbReference type="VEuPathDB" id="ToxoDB:cyc_01804"/>
<dbReference type="EC" id="3.1.1.96" evidence="2 5"/>
<dbReference type="Pfam" id="PF02580">
    <property type="entry name" value="Tyr_Deacylase"/>
    <property type="match status" value="1"/>
</dbReference>
<keyword evidence="5" id="KW-0963">Cytoplasm</keyword>
<dbReference type="GO" id="GO:0005737">
    <property type="term" value="C:cytoplasm"/>
    <property type="evidence" value="ECO:0007669"/>
    <property type="project" value="UniProtKB-SubCell"/>
</dbReference>
<keyword evidence="7" id="KW-1185">Reference proteome</keyword>
<keyword evidence="6" id="KW-0436">Ligase</keyword>
<comment type="similarity">
    <text evidence="1 5">Belongs to the DTD family.</text>
</comment>
<gene>
    <name evidence="6" type="ORF">cyc_01804</name>
</gene>
<reference evidence="6 7" key="1">
    <citation type="journal article" date="2016" name="BMC Genomics">
        <title>Comparative genomics reveals Cyclospora cayetanensis possesses coccidia-like metabolism and invasion components but unique surface antigens.</title>
        <authorList>
            <person name="Liu S."/>
            <person name="Wang L."/>
            <person name="Zheng H."/>
            <person name="Xu Z."/>
            <person name="Roellig D.M."/>
            <person name="Li N."/>
            <person name="Frace M.A."/>
            <person name="Tang K."/>
            <person name="Arrowood M.J."/>
            <person name="Moss D.M."/>
            <person name="Zhang L."/>
            <person name="Feng Y."/>
            <person name="Xiao L."/>
        </authorList>
    </citation>
    <scope>NUCLEOTIDE SEQUENCE [LARGE SCALE GENOMIC DNA]</scope>
    <source>
        <strain evidence="6 7">CHN_HEN01</strain>
    </source>
</reference>
<comment type="subcellular location">
    <subcellularLocation>
        <location evidence="5">Cytoplasm</location>
    </subcellularLocation>
</comment>
<dbReference type="Proteomes" id="UP000095192">
    <property type="component" value="Unassembled WGS sequence"/>
</dbReference>
<dbReference type="GO" id="GO:0004812">
    <property type="term" value="F:aminoacyl-tRNA ligase activity"/>
    <property type="evidence" value="ECO:0007669"/>
    <property type="project" value="UniProtKB-KW"/>
</dbReference>
<dbReference type="InterPro" id="IPR003732">
    <property type="entry name" value="Daa-tRNA_deacyls_DTD"/>
</dbReference>
<comment type="catalytic activity">
    <reaction evidence="4">
        <text>a D-aminoacyl-tRNA + H2O = a tRNA + a D-alpha-amino acid + H(+)</text>
        <dbReference type="Rhea" id="RHEA:13953"/>
        <dbReference type="Rhea" id="RHEA-COMP:10123"/>
        <dbReference type="Rhea" id="RHEA-COMP:10124"/>
        <dbReference type="ChEBI" id="CHEBI:15377"/>
        <dbReference type="ChEBI" id="CHEBI:15378"/>
        <dbReference type="ChEBI" id="CHEBI:59871"/>
        <dbReference type="ChEBI" id="CHEBI:78442"/>
        <dbReference type="ChEBI" id="CHEBI:79333"/>
        <dbReference type="EC" id="3.1.1.96"/>
    </reaction>
</comment>
<keyword evidence="5" id="KW-0694">RNA-binding</keyword>
<dbReference type="EMBL" id="JROU02000300">
    <property type="protein sequence ID" value="OEH79716.1"/>
    <property type="molecule type" value="Genomic_DNA"/>
</dbReference>
<accession>A0A1D3D8D1</accession>
<dbReference type="VEuPathDB" id="ToxoDB:LOC34618750"/>
<sequence>MKLVLQRVEGAAVRVAATGEEVSRIGKGIVCLLGISKKDHKVDLDYGVKKCLGTRLWEDPSGKPWQKNVTDVGYEILVVSNFTLQAQTKKGFQPDFSRAMSPDEARSMYESFVASLRAAYQPDKIKTGRFQTCTRVEIHNDGPVTITIDTQDLQLNRSSSSPPGSSGNSVQSSATATAGENCKEAIQNNDLGTHPKHS</sequence>
<keyword evidence="5" id="KW-0820">tRNA-binding</keyword>
<dbReference type="AlphaFoldDB" id="A0A1D3D8D1"/>
<dbReference type="FunFam" id="3.50.80.10:FF:000001">
    <property type="entry name" value="D-aminoacyl-tRNA deacylase"/>
    <property type="match status" value="1"/>
</dbReference>
<dbReference type="PANTHER" id="PTHR10472">
    <property type="entry name" value="D-TYROSYL-TRNA TYR DEACYLASE"/>
    <property type="match status" value="1"/>
</dbReference>
<dbReference type="SUPFAM" id="SSF69500">
    <property type="entry name" value="DTD-like"/>
    <property type="match status" value="1"/>
</dbReference>
<dbReference type="NCBIfam" id="TIGR00256">
    <property type="entry name" value="D-aminoacyl-tRNA deacylase"/>
    <property type="match status" value="1"/>
</dbReference>
<dbReference type="OrthoDB" id="275783at2759"/>
<dbReference type="GO" id="GO:0000049">
    <property type="term" value="F:tRNA binding"/>
    <property type="evidence" value="ECO:0007669"/>
    <property type="project" value="UniProtKB-KW"/>
</dbReference>
<comment type="caution">
    <text evidence="6">The sequence shown here is derived from an EMBL/GenBank/DDBJ whole genome shotgun (WGS) entry which is preliminary data.</text>
</comment>
<evidence type="ECO:0000256" key="1">
    <source>
        <dbReference type="ARBA" id="ARBA00009673"/>
    </source>
</evidence>
<evidence type="ECO:0000256" key="5">
    <source>
        <dbReference type="RuleBase" id="RU003470"/>
    </source>
</evidence>
<dbReference type="GO" id="GO:0051500">
    <property type="term" value="F:D-tyrosyl-tRNA(Tyr) deacylase activity"/>
    <property type="evidence" value="ECO:0007669"/>
    <property type="project" value="TreeGrafter"/>
</dbReference>
<name>A0A1D3D8D1_9EIME</name>
<dbReference type="Gene3D" id="3.50.80.10">
    <property type="entry name" value="D-tyrosyl-tRNA(Tyr) deacylase"/>
    <property type="match status" value="1"/>
</dbReference>
<proteinExistence type="inferred from homology"/>
<evidence type="ECO:0000313" key="7">
    <source>
        <dbReference type="Proteomes" id="UP000095192"/>
    </source>
</evidence>
<dbReference type="InterPro" id="IPR023509">
    <property type="entry name" value="DTD-like_sf"/>
</dbReference>